<evidence type="ECO:0000313" key="7">
    <source>
        <dbReference type="Proteomes" id="UP000319976"/>
    </source>
</evidence>
<feature type="binding site" evidence="2">
    <location>
        <position position="98"/>
    </location>
    <ligand>
        <name>Fe cation</name>
        <dbReference type="ChEBI" id="CHEBI:24875"/>
    </ligand>
</feature>
<proteinExistence type="inferred from homology"/>
<dbReference type="PANTHER" id="PTHR43212:SF3">
    <property type="entry name" value="QUERCETIN 2,3-DIOXYGENASE"/>
    <property type="match status" value="1"/>
</dbReference>
<dbReference type="InterPro" id="IPR011051">
    <property type="entry name" value="RmlC_Cupin_sf"/>
</dbReference>
<dbReference type="CDD" id="cd02910">
    <property type="entry name" value="cupin_Yhhw_N"/>
    <property type="match status" value="1"/>
</dbReference>
<protein>
    <submittedName>
        <fullName evidence="6">Quercetin 2,3-dioxygenase</fullName>
        <ecNumber evidence="6">1.13.11.24</ecNumber>
    </submittedName>
</protein>
<dbReference type="Pfam" id="PF17954">
    <property type="entry name" value="Pirin_C_2"/>
    <property type="match status" value="1"/>
</dbReference>
<feature type="domain" description="Pirin N-terminal" evidence="4">
    <location>
        <begin position="50"/>
        <end position="158"/>
    </location>
</feature>
<dbReference type="GO" id="GO:0046872">
    <property type="term" value="F:metal ion binding"/>
    <property type="evidence" value="ECO:0007669"/>
    <property type="project" value="UniProtKB-KW"/>
</dbReference>
<dbReference type="GO" id="GO:0008127">
    <property type="term" value="F:quercetin 2,3-dioxygenase activity"/>
    <property type="evidence" value="ECO:0007669"/>
    <property type="project" value="UniProtKB-EC"/>
</dbReference>
<evidence type="ECO:0000256" key="1">
    <source>
        <dbReference type="ARBA" id="ARBA00008416"/>
    </source>
</evidence>
<dbReference type="AlphaFoldDB" id="A0A517TAQ3"/>
<keyword evidence="2" id="KW-0479">Metal-binding</keyword>
<feature type="binding site" evidence="2">
    <location>
        <position position="140"/>
    </location>
    <ligand>
        <name>Fe cation</name>
        <dbReference type="ChEBI" id="CHEBI:24875"/>
    </ligand>
</feature>
<dbReference type="InterPro" id="IPR012093">
    <property type="entry name" value="Pirin"/>
</dbReference>
<feature type="binding site" evidence="2">
    <location>
        <position position="142"/>
    </location>
    <ligand>
        <name>Fe cation</name>
        <dbReference type="ChEBI" id="CHEBI:24875"/>
    </ligand>
</feature>
<keyword evidence="2" id="KW-0408">Iron</keyword>
<dbReference type="PIRSF" id="PIRSF006232">
    <property type="entry name" value="Pirin"/>
    <property type="match status" value="1"/>
</dbReference>
<evidence type="ECO:0000313" key="6">
    <source>
        <dbReference type="EMBL" id="QDT65454.1"/>
    </source>
</evidence>
<organism evidence="6 7">
    <name type="scientific">Calycomorphotria hydatis</name>
    <dbReference type="NCBI Taxonomy" id="2528027"/>
    <lineage>
        <taxon>Bacteria</taxon>
        <taxon>Pseudomonadati</taxon>
        <taxon>Planctomycetota</taxon>
        <taxon>Planctomycetia</taxon>
        <taxon>Planctomycetales</taxon>
        <taxon>Planctomycetaceae</taxon>
        <taxon>Calycomorphotria</taxon>
    </lineage>
</organism>
<dbReference type="InterPro" id="IPR041602">
    <property type="entry name" value="Quercetinase_C"/>
</dbReference>
<keyword evidence="7" id="KW-1185">Reference proteome</keyword>
<evidence type="ECO:0000256" key="2">
    <source>
        <dbReference type="PIRSR" id="PIRSR006232-1"/>
    </source>
</evidence>
<comment type="cofactor">
    <cofactor evidence="2">
        <name>Fe cation</name>
        <dbReference type="ChEBI" id="CHEBI:24875"/>
    </cofactor>
    <text evidence="2">Binds 1 Fe cation per subunit.</text>
</comment>
<dbReference type="EC" id="1.13.11.24" evidence="6"/>
<reference evidence="6 7" key="1">
    <citation type="submission" date="2019-02" db="EMBL/GenBank/DDBJ databases">
        <title>Deep-cultivation of Planctomycetes and their phenomic and genomic characterization uncovers novel biology.</title>
        <authorList>
            <person name="Wiegand S."/>
            <person name="Jogler M."/>
            <person name="Boedeker C."/>
            <person name="Pinto D."/>
            <person name="Vollmers J."/>
            <person name="Rivas-Marin E."/>
            <person name="Kohn T."/>
            <person name="Peeters S.H."/>
            <person name="Heuer A."/>
            <person name="Rast P."/>
            <person name="Oberbeckmann S."/>
            <person name="Bunk B."/>
            <person name="Jeske O."/>
            <person name="Meyerdierks A."/>
            <person name="Storesund J.E."/>
            <person name="Kallscheuer N."/>
            <person name="Luecker S."/>
            <person name="Lage O.M."/>
            <person name="Pohl T."/>
            <person name="Merkel B.J."/>
            <person name="Hornburger P."/>
            <person name="Mueller R.-W."/>
            <person name="Bruemmer F."/>
            <person name="Labrenz M."/>
            <person name="Spormann A.M."/>
            <person name="Op den Camp H."/>
            <person name="Overmann J."/>
            <person name="Amann R."/>
            <person name="Jetten M.S.M."/>
            <person name="Mascher T."/>
            <person name="Medema M.H."/>
            <person name="Devos D.P."/>
            <person name="Kaster A.-K."/>
            <person name="Ovreas L."/>
            <person name="Rohde M."/>
            <person name="Galperin M.Y."/>
            <person name="Jogler C."/>
        </authorList>
    </citation>
    <scope>NUCLEOTIDE SEQUENCE [LARGE SCALE GENOMIC DNA]</scope>
    <source>
        <strain evidence="6 7">V22</strain>
    </source>
</reference>
<dbReference type="InterPro" id="IPR014710">
    <property type="entry name" value="RmlC-like_jellyroll"/>
</dbReference>
<dbReference type="EMBL" id="CP036316">
    <property type="protein sequence ID" value="QDT65454.1"/>
    <property type="molecule type" value="Genomic_DNA"/>
</dbReference>
<evidence type="ECO:0000256" key="3">
    <source>
        <dbReference type="RuleBase" id="RU003457"/>
    </source>
</evidence>
<name>A0A517TAQ3_9PLAN</name>
<dbReference type="PROSITE" id="PS51318">
    <property type="entry name" value="TAT"/>
    <property type="match status" value="1"/>
</dbReference>
<dbReference type="OrthoDB" id="321327at2"/>
<feature type="domain" description="Quercetin 2,3-dioxygenase C-terminal cupin" evidence="5">
    <location>
        <begin position="185"/>
        <end position="270"/>
    </location>
</feature>
<dbReference type="Pfam" id="PF02678">
    <property type="entry name" value="Pirin"/>
    <property type="match status" value="1"/>
</dbReference>
<dbReference type="RefSeq" id="WP_145263469.1">
    <property type="nucleotide sequence ID" value="NZ_CP036316.1"/>
</dbReference>
<feature type="binding site" evidence="2">
    <location>
        <position position="96"/>
    </location>
    <ligand>
        <name>Fe cation</name>
        <dbReference type="ChEBI" id="CHEBI:24875"/>
    </ligand>
</feature>
<keyword evidence="6" id="KW-0560">Oxidoreductase</keyword>
<dbReference type="InterPro" id="IPR003829">
    <property type="entry name" value="Pirin_N_dom"/>
</dbReference>
<keyword evidence="6" id="KW-0223">Dioxygenase</keyword>
<dbReference type="PANTHER" id="PTHR43212">
    <property type="entry name" value="QUERCETIN 2,3-DIOXYGENASE"/>
    <property type="match status" value="1"/>
</dbReference>
<gene>
    <name evidence="6" type="primary">yhhW</name>
    <name evidence="6" type="ORF">V22_27070</name>
</gene>
<evidence type="ECO:0000259" key="5">
    <source>
        <dbReference type="Pfam" id="PF17954"/>
    </source>
</evidence>
<dbReference type="SUPFAM" id="SSF51182">
    <property type="entry name" value="RmlC-like cupins"/>
    <property type="match status" value="1"/>
</dbReference>
<dbReference type="KEGG" id="chya:V22_27070"/>
<dbReference type="Proteomes" id="UP000319976">
    <property type="component" value="Chromosome"/>
</dbReference>
<comment type="similarity">
    <text evidence="1 3">Belongs to the pirin family.</text>
</comment>
<dbReference type="CDD" id="cd20311">
    <property type="entry name" value="cupin_Yhhw_C"/>
    <property type="match status" value="1"/>
</dbReference>
<dbReference type="InterPro" id="IPR006311">
    <property type="entry name" value="TAT_signal"/>
</dbReference>
<dbReference type="Gene3D" id="2.60.120.10">
    <property type="entry name" value="Jelly Rolls"/>
    <property type="match status" value="2"/>
</dbReference>
<evidence type="ECO:0000259" key="4">
    <source>
        <dbReference type="Pfam" id="PF02678"/>
    </source>
</evidence>
<sequence>MENSDSRRSFLRLTAAGLIHVSARPFADGVYGAEMANNSDLLIRSAAERGHVDLGWLKSYHTFSFGNYIDEKHMGFRSLRVINDDKIMPGRGFPTHPHRNMEIISYLLDGAIQHRDSEGNGSIVRVGEVQRMTAGKGITHSEYNPDPDVWTHLLQIWIRPAMRGLQPSYQDHRFATAERNNRWSLIAAPDDKQASVHINQDAQLKATILEPGKTLEHVLERDRHVWLHVGRGELNVNGTNLSGGDAIATSRSMAMELAATTEAEVLLFDLG</sequence>
<accession>A0A517TAQ3</accession>